<protein>
    <submittedName>
        <fullName evidence="17">Wall-associated receptor kinase 5</fullName>
    </submittedName>
</protein>
<evidence type="ECO:0000256" key="7">
    <source>
        <dbReference type="ARBA" id="ARBA00022741"/>
    </source>
</evidence>
<dbReference type="FunFam" id="3.30.200.20:FF:000043">
    <property type="entry name" value="Wall-associated receptor kinase 2"/>
    <property type="match status" value="1"/>
</dbReference>
<keyword evidence="5 15" id="KW-0812">Transmembrane</keyword>
<comment type="subcellular location">
    <subcellularLocation>
        <location evidence="1">Membrane</location>
        <topology evidence="1">Single-pass type I membrane protein</topology>
    </subcellularLocation>
</comment>
<evidence type="ECO:0000256" key="16">
    <source>
        <dbReference type="SAM" id="SignalP"/>
    </source>
</evidence>
<evidence type="ECO:0000256" key="6">
    <source>
        <dbReference type="ARBA" id="ARBA00022729"/>
    </source>
</evidence>
<dbReference type="InterPro" id="IPR000742">
    <property type="entry name" value="EGF"/>
</dbReference>
<dbReference type="InterPro" id="IPR017441">
    <property type="entry name" value="Protein_kinase_ATP_BS"/>
</dbReference>
<evidence type="ECO:0000256" key="12">
    <source>
        <dbReference type="ARBA" id="ARBA00023157"/>
    </source>
</evidence>
<proteinExistence type="predicted"/>
<dbReference type="SMART" id="SM00179">
    <property type="entry name" value="EGF_CA"/>
    <property type="match status" value="1"/>
</dbReference>
<dbReference type="InterPro" id="IPR001881">
    <property type="entry name" value="EGF-like_Ca-bd_dom"/>
</dbReference>
<evidence type="ECO:0000256" key="4">
    <source>
        <dbReference type="ARBA" id="ARBA00022679"/>
    </source>
</evidence>
<keyword evidence="11 15" id="KW-0472">Membrane</keyword>
<dbReference type="SUPFAM" id="SSF57184">
    <property type="entry name" value="Growth factor receptor domain"/>
    <property type="match status" value="1"/>
</dbReference>
<keyword evidence="4" id="KW-0808">Transferase</keyword>
<evidence type="ECO:0000256" key="9">
    <source>
        <dbReference type="ARBA" id="ARBA00022840"/>
    </source>
</evidence>
<feature type="chain" id="PRO_5014584497" evidence="16">
    <location>
        <begin position="29"/>
        <end position="1566"/>
    </location>
</feature>
<evidence type="ECO:0000256" key="11">
    <source>
        <dbReference type="ARBA" id="ARBA00023136"/>
    </source>
</evidence>
<dbReference type="SUPFAM" id="SSF56112">
    <property type="entry name" value="Protein kinase-like (PK-like)"/>
    <property type="match status" value="1"/>
</dbReference>
<dbReference type="PROSITE" id="PS01187">
    <property type="entry name" value="EGF_CA"/>
    <property type="match status" value="1"/>
</dbReference>
<dbReference type="Pfam" id="PF13947">
    <property type="entry name" value="GUB_WAK_bind"/>
    <property type="match status" value="2"/>
</dbReference>
<dbReference type="CDD" id="cd00054">
    <property type="entry name" value="EGF_CA"/>
    <property type="match status" value="1"/>
</dbReference>
<dbReference type="EnsemblPlants" id="EMT27367">
    <property type="protein sequence ID" value="EMT27367"/>
    <property type="gene ID" value="F775_00416"/>
</dbReference>
<feature type="region of interest" description="Disordered" evidence="14">
    <location>
        <begin position="1459"/>
        <end position="1500"/>
    </location>
</feature>
<evidence type="ECO:0000313" key="17">
    <source>
        <dbReference type="EnsemblPlants" id="EMT27367"/>
    </source>
</evidence>
<dbReference type="GO" id="GO:0005886">
    <property type="term" value="C:plasma membrane"/>
    <property type="evidence" value="ECO:0007669"/>
    <property type="project" value="TreeGrafter"/>
</dbReference>
<dbReference type="PANTHER" id="PTHR27005">
    <property type="entry name" value="WALL-ASSOCIATED RECEPTOR KINASE-LIKE 21"/>
    <property type="match status" value="1"/>
</dbReference>
<dbReference type="PROSITE" id="PS00108">
    <property type="entry name" value="PROTEIN_KINASE_ST"/>
    <property type="match status" value="1"/>
</dbReference>
<evidence type="ECO:0000256" key="13">
    <source>
        <dbReference type="ARBA" id="ARBA00023180"/>
    </source>
</evidence>
<dbReference type="PANTHER" id="PTHR27005:SF538">
    <property type="entry name" value="PROTEIN KINASE DOMAIN-CONTAINING PROTEIN"/>
    <property type="match status" value="1"/>
</dbReference>
<feature type="compositionally biased region" description="Polar residues" evidence="14">
    <location>
        <begin position="1225"/>
        <end position="1251"/>
    </location>
</feature>
<dbReference type="InterPro" id="IPR045274">
    <property type="entry name" value="WAK-like"/>
</dbReference>
<dbReference type="InterPro" id="IPR009030">
    <property type="entry name" value="Growth_fac_rcpt_cys_sf"/>
</dbReference>
<dbReference type="Gene3D" id="3.30.200.20">
    <property type="entry name" value="Phosphorylase Kinase, domain 1"/>
    <property type="match status" value="1"/>
</dbReference>
<evidence type="ECO:0000256" key="10">
    <source>
        <dbReference type="ARBA" id="ARBA00022989"/>
    </source>
</evidence>
<dbReference type="InterPro" id="IPR018097">
    <property type="entry name" value="EGF_Ca-bd_CS"/>
</dbReference>
<reference evidence="17" key="1">
    <citation type="submission" date="2015-06" db="UniProtKB">
        <authorList>
            <consortium name="EnsemblPlants"/>
        </authorList>
    </citation>
    <scope>IDENTIFICATION</scope>
</reference>
<organism evidence="17">
    <name type="scientific">Aegilops tauschii</name>
    <name type="common">Tausch's goatgrass</name>
    <name type="synonym">Aegilops squarrosa</name>
    <dbReference type="NCBI Taxonomy" id="37682"/>
    <lineage>
        <taxon>Eukaryota</taxon>
        <taxon>Viridiplantae</taxon>
        <taxon>Streptophyta</taxon>
        <taxon>Embryophyta</taxon>
        <taxon>Tracheophyta</taxon>
        <taxon>Spermatophyta</taxon>
        <taxon>Magnoliopsida</taxon>
        <taxon>Liliopsida</taxon>
        <taxon>Poales</taxon>
        <taxon>Poaceae</taxon>
        <taxon>BOP clade</taxon>
        <taxon>Pooideae</taxon>
        <taxon>Triticodae</taxon>
        <taxon>Triticeae</taxon>
        <taxon>Triticinae</taxon>
        <taxon>Aegilops</taxon>
    </lineage>
</organism>
<dbReference type="GO" id="GO:0007166">
    <property type="term" value="P:cell surface receptor signaling pathway"/>
    <property type="evidence" value="ECO:0007669"/>
    <property type="project" value="InterPro"/>
</dbReference>
<evidence type="ECO:0000256" key="5">
    <source>
        <dbReference type="ARBA" id="ARBA00022692"/>
    </source>
</evidence>
<feature type="signal peptide" evidence="16">
    <location>
        <begin position="1"/>
        <end position="28"/>
    </location>
</feature>
<dbReference type="InterPro" id="IPR000719">
    <property type="entry name" value="Prot_kinase_dom"/>
</dbReference>
<evidence type="ECO:0000256" key="3">
    <source>
        <dbReference type="ARBA" id="ARBA00022536"/>
    </source>
</evidence>
<dbReference type="GO" id="GO:0005509">
    <property type="term" value="F:calcium ion binding"/>
    <property type="evidence" value="ECO:0007669"/>
    <property type="project" value="InterPro"/>
</dbReference>
<keyword evidence="3" id="KW-0245">EGF-like domain</keyword>
<dbReference type="GO" id="GO:0004674">
    <property type="term" value="F:protein serine/threonine kinase activity"/>
    <property type="evidence" value="ECO:0007669"/>
    <property type="project" value="UniProtKB-KW"/>
</dbReference>
<dbReference type="InterPro" id="IPR025287">
    <property type="entry name" value="WAK_GUB"/>
</dbReference>
<dbReference type="PROSITE" id="PS50011">
    <property type="entry name" value="PROTEIN_KINASE_DOM"/>
    <property type="match status" value="1"/>
</dbReference>
<keyword evidence="12" id="KW-1015">Disulfide bond</keyword>
<dbReference type="InterPro" id="IPR011009">
    <property type="entry name" value="Kinase-like_dom_sf"/>
</dbReference>
<dbReference type="ExpressionAtlas" id="M8CJ84">
    <property type="expression patterns" value="baseline"/>
</dbReference>
<dbReference type="Gene3D" id="1.10.510.10">
    <property type="entry name" value="Transferase(Phosphotransferase) domain 1"/>
    <property type="match status" value="1"/>
</dbReference>
<keyword evidence="13" id="KW-0325">Glycoprotein</keyword>
<dbReference type="Gene3D" id="2.10.25.10">
    <property type="entry name" value="Laminin"/>
    <property type="match status" value="1"/>
</dbReference>
<evidence type="ECO:0000256" key="1">
    <source>
        <dbReference type="ARBA" id="ARBA00004479"/>
    </source>
</evidence>
<dbReference type="PROSITE" id="PS00107">
    <property type="entry name" value="PROTEIN_KINASE_ATP"/>
    <property type="match status" value="1"/>
</dbReference>
<dbReference type="SMART" id="SM00181">
    <property type="entry name" value="EGF"/>
    <property type="match status" value="2"/>
</dbReference>
<feature type="transmembrane region" description="Helical" evidence="15">
    <location>
        <begin position="585"/>
        <end position="610"/>
    </location>
</feature>
<name>M8CJ84_AEGTA</name>
<feature type="region of interest" description="Disordered" evidence="14">
    <location>
        <begin position="1286"/>
        <end position="1351"/>
    </location>
</feature>
<evidence type="ECO:0000256" key="15">
    <source>
        <dbReference type="SAM" id="Phobius"/>
    </source>
</evidence>
<keyword evidence="7" id="KW-0547">Nucleotide-binding</keyword>
<evidence type="ECO:0000256" key="14">
    <source>
        <dbReference type="SAM" id="MobiDB-lite"/>
    </source>
</evidence>
<keyword evidence="2" id="KW-0723">Serine/threonine-protein kinase</keyword>
<feature type="region of interest" description="Disordered" evidence="14">
    <location>
        <begin position="1225"/>
        <end position="1265"/>
    </location>
</feature>
<dbReference type="FunFam" id="1.10.510.10:FF:000084">
    <property type="entry name" value="Wall-associated receptor kinase 2"/>
    <property type="match status" value="1"/>
</dbReference>
<keyword evidence="6 16" id="KW-0732">Signal</keyword>
<sequence>MSFTEVIVVAAMSSVLLLCCTVMPQASAVATGGNAVQHIPSDKSLSHCPTVCGDIKISYPFGIGPGCFRRGFELACDNSSRPPRLRGSLVHVLNSTPGKFCCLARRENLKKSCLARRTSSFRGHQPNMQQEIPGSPQARRHPLWTRIKLPLALRNSTAQIVDLYDHNIVVSTESIAFNVTMKPGNSPYIMSWETPANSSATISKYNDLVVVGCDVEVYLFDHVTNHTIGSCMSVCNDDLAIMEKEASGQCSGIGCCSIAIKRELRGFRLTLVRSDDIKPQQDPVHLHVKAFLWRDYLFQTSDISSRWINISNLYDQPLLQGAVTDQPNCQSALRNYATYACDTNSHCDSAEDGYRCYCSGESHVDANPYIHNGCRGGYNPNPRRGCKRLCGNTIIPFPFGVEKGCYAHVKFRLNCTSQNLTVLDRDTVKYLVANVSVNDGYISVANTKNSLNSNNEEIRIVIPGDDDYSYKEDDPLSDLFDLSGEYDMKMWDMYACRSFNSTCLNVTHGNGTMHLGYRCKCSKGFAGNPYVPDGCTDVNECLLTNICNGTCQNYPGGYSCENCSHGKEFDPRKGRCVTSTKRRSLLLGIAIGIGCGLAAIILVLCATVLVRKWERGIQKRTRRAYFRKNQGLLLEQLILDESATDNTKIFPLDELDKATNNFDASRVLGRGGHGTVYKGILSDQRVVAIKKSKLVEQTEIDQFINEVAILSQIIHRNVVKLFGCCLETEVPLLVYEFISNGTLYDLLHVDASAKCLLSWDDRIRIAVEAAGALAYLHSAAAIPIFHRDVKSSNILLDDNFTTKVSDFGASRSLSLDQTHVVTIVQGTFGYLDPEYYHTGELNEKSDVYSFGVILVELLIRKKPIFINDQGTKQSLARYFMEGLQQGVLMEIMDAQVAEEANQNEIDDTASIAKACLNAKGRERPTMKEVEMKLQFLRTTRLRSQLPHKNDGDIKSFLCPDSSSSHAQSNNGLTPTSISGSLFTCIIFIEATAHCSMSGPDLRALEDELSRAVVVTVVGARDAAGLASVAGILVREFELALLDMSIRGYFPEDFLVLCRSSEIRSRLLRRGRADTHQFDLMLAPWSRHSHTTAITMPFLVPLVLRGIPANAWTRRTAEVLLHGLGIVVKFGASTAERSDMDGFLVWLRTDDPACIPSRRIFTVEEAEQEKSRCCAGRDATATTPAPFLAVWWTRLRWLALWRLGWATAFAASPVGLLVGVGSIARQESGSSNPGWSAGRSNPGWSAGRSNPGWSDPVPVGGWGTESVVGRGTAQRVVAVEASRVVSPLESRVGAQEDQPVQRRAPQIRISGSPRLANQLRGRPRPDQTDDGTGRGGVGGTAVRPDQTDDGTGRAELVEPAMVGPEPVHSVRIGGWDVQVDQGESRDTHGSGWCADHTTPEVEETGLDSCMLGNLRDMGTPPGPTLHADGTHPCTLNGDWFLEQVVQLCSELRRALSPLLAQPTSRDLPKQQRRPRQKRPLVSSPRRSVRLAKGGRGSKASKQQTVLIRKLCLANEGNQIDDDALQAYVKLSDKPLLDCHVRAILALFGWDASVLPLQSEEEGRVEGQ</sequence>
<evidence type="ECO:0000256" key="8">
    <source>
        <dbReference type="ARBA" id="ARBA00022777"/>
    </source>
</evidence>
<dbReference type="InterPro" id="IPR008271">
    <property type="entry name" value="Ser/Thr_kinase_AS"/>
</dbReference>
<accession>M8CJ84</accession>
<keyword evidence="10 15" id="KW-1133">Transmembrane helix</keyword>
<keyword evidence="9" id="KW-0067">ATP-binding</keyword>
<dbReference type="GO" id="GO:0005524">
    <property type="term" value="F:ATP binding"/>
    <property type="evidence" value="ECO:0007669"/>
    <property type="project" value="UniProtKB-UniRule"/>
</dbReference>
<evidence type="ECO:0000256" key="2">
    <source>
        <dbReference type="ARBA" id="ARBA00022527"/>
    </source>
</evidence>
<dbReference type="SMART" id="SM00220">
    <property type="entry name" value="S_TKc"/>
    <property type="match status" value="1"/>
</dbReference>
<dbReference type="Pfam" id="PF00069">
    <property type="entry name" value="Pkinase"/>
    <property type="match status" value="1"/>
</dbReference>
<dbReference type="GO" id="GO:0030247">
    <property type="term" value="F:polysaccharide binding"/>
    <property type="evidence" value="ECO:0007669"/>
    <property type="project" value="InterPro"/>
</dbReference>
<keyword evidence="8" id="KW-0418">Kinase</keyword>